<feature type="transmembrane region" description="Helical" evidence="1">
    <location>
        <begin position="55"/>
        <end position="75"/>
    </location>
</feature>
<dbReference type="InParanoid" id="A0A543ASS8"/>
<evidence type="ECO:0000256" key="1">
    <source>
        <dbReference type="SAM" id="Phobius"/>
    </source>
</evidence>
<dbReference type="EMBL" id="VFOW01000001">
    <property type="protein sequence ID" value="TQL75545.1"/>
    <property type="molecule type" value="Genomic_DNA"/>
</dbReference>
<feature type="transmembrane region" description="Helical" evidence="1">
    <location>
        <begin position="7"/>
        <end position="25"/>
    </location>
</feature>
<evidence type="ECO:0000313" key="2">
    <source>
        <dbReference type="EMBL" id="TQL75545.1"/>
    </source>
</evidence>
<sequence length="115" mass="12345">MKKRSKYILVGVLIVAGVCCGGFVATGPDYLKYPWAIAVIALAVAMNGEPRLVSLVYTAFNMLMVIGLAFAVFMLELMVDVPGEPLIIGTLYGIMIAMAYREGGAIRVALERSAK</sequence>
<reference evidence="2 3" key="1">
    <citation type="submission" date="2019-06" db="EMBL/GenBank/DDBJ databases">
        <title>Sequencing the genomes of 1000 actinobacteria strains.</title>
        <authorList>
            <person name="Klenk H.-P."/>
        </authorList>
    </citation>
    <scope>NUCLEOTIDE SEQUENCE [LARGE SCALE GENOMIC DNA]</scope>
    <source>
        <strain evidence="2 3">DSM 45928</strain>
    </source>
</reference>
<dbReference type="Proteomes" id="UP000317043">
    <property type="component" value="Unassembled WGS sequence"/>
</dbReference>
<evidence type="ECO:0000313" key="3">
    <source>
        <dbReference type="Proteomes" id="UP000317043"/>
    </source>
</evidence>
<accession>A0A543ASS8</accession>
<keyword evidence="1" id="KW-0472">Membrane</keyword>
<gene>
    <name evidence="2" type="ORF">FB566_1052</name>
</gene>
<dbReference type="RefSeq" id="WP_142035572.1">
    <property type="nucleotide sequence ID" value="NZ_JBHTGS010000001.1"/>
</dbReference>
<feature type="transmembrane region" description="Helical" evidence="1">
    <location>
        <begin position="87"/>
        <end position="110"/>
    </location>
</feature>
<keyword evidence="1" id="KW-1133">Transmembrane helix</keyword>
<name>A0A543ASS8_9ACTN</name>
<proteinExistence type="predicted"/>
<feature type="transmembrane region" description="Helical" evidence="1">
    <location>
        <begin position="31"/>
        <end position="48"/>
    </location>
</feature>
<comment type="caution">
    <text evidence="2">The sequence shown here is derived from an EMBL/GenBank/DDBJ whole genome shotgun (WGS) entry which is preliminary data.</text>
</comment>
<organism evidence="2 3">
    <name type="scientific">Stackebrandtia endophytica</name>
    <dbReference type="NCBI Taxonomy" id="1496996"/>
    <lineage>
        <taxon>Bacteria</taxon>
        <taxon>Bacillati</taxon>
        <taxon>Actinomycetota</taxon>
        <taxon>Actinomycetes</taxon>
        <taxon>Glycomycetales</taxon>
        <taxon>Glycomycetaceae</taxon>
        <taxon>Stackebrandtia</taxon>
    </lineage>
</organism>
<dbReference type="AlphaFoldDB" id="A0A543ASS8"/>
<protein>
    <submittedName>
        <fullName evidence="2">Uncharacterized protein</fullName>
    </submittedName>
</protein>
<keyword evidence="1" id="KW-0812">Transmembrane</keyword>
<keyword evidence="3" id="KW-1185">Reference proteome</keyword>